<evidence type="ECO:0000313" key="7">
    <source>
        <dbReference type="EMBL" id="CUP21230.1"/>
    </source>
</evidence>
<dbReference type="SMART" id="SM00710">
    <property type="entry name" value="PbH1"/>
    <property type="match status" value="4"/>
</dbReference>
<dbReference type="EMBL" id="CZAB01000025">
    <property type="protein sequence ID" value="CUP21230.1"/>
    <property type="molecule type" value="Genomic_DNA"/>
</dbReference>
<evidence type="ECO:0000256" key="2">
    <source>
        <dbReference type="ARBA" id="ARBA00022737"/>
    </source>
</evidence>
<organism evidence="7 8">
    <name type="scientific">Enterocloster clostridioformis</name>
    <dbReference type="NCBI Taxonomy" id="1531"/>
    <lineage>
        <taxon>Bacteria</taxon>
        <taxon>Bacillati</taxon>
        <taxon>Bacillota</taxon>
        <taxon>Clostridia</taxon>
        <taxon>Lachnospirales</taxon>
        <taxon>Lachnospiraceae</taxon>
        <taxon>Enterocloster</taxon>
    </lineage>
</organism>
<dbReference type="GO" id="GO:0033917">
    <property type="term" value="F:exo-poly-alpha-galacturonosidase activity"/>
    <property type="evidence" value="ECO:0007669"/>
    <property type="project" value="UniProtKB-EC"/>
</dbReference>
<accession>A0A174LHV7</accession>
<dbReference type="GO" id="GO:0005975">
    <property type="term" value="P:carbohydrate metabolic process"/>
    <property type="evidence" value="ECO:0007669"/>
    <property type="project" value="InterPro"/>
</dbReference>
<dbReference type="PANTHER" id="PTHR31339">
    <property type="entry name" value="PECTIN LYASE-RELATED"/>
    <property type="match status" value="1"/>
</dbReference>
<gene>
    <name evidence="7" type="primary">pehX</name>
    <name evidence="7" type="ORF">ERS852480_02858</name>
</gene>
<dbReference type="RefSeq" id="WP_022203030.1">
    <property type="nucleotide sequence ID" value="NZ_CATYWZ010000001.1"/>
</dbReference>
<dbReference type="Pfam" id="PF00295">
    <property type="entry name" value="Glyco_hydro_28"/>
    <property type="match status" value="1"/>
</dbReference>
<dbReference type="EC" id="3.2.1.82" evidence="7"/>
<evidence type="ECO:0000256" key="1">
    <source>
        <dbReference type="ARBA" id="ARBA00008834"/>
    </source>
</evidence>
<evidence type="ECO:0000313" key="8">
    <source>
        <dbReference type="Proteomes" id="UP000095512"/>
    </source>
</evidence>
<protein>
    <submittedName>
        <fullName evidence="7">Glycoside hydrolase family protein</fullName>
        <ecNumber evidence="7">3.2.1.82</ecNumber>
    </submittedName>
</protein>
<keyword evidence="4 5" id="KW-0326">Glycosidase</keyword>
<keyword evidence="3 5" id="KW-0378">Hydrolase</keyword>
<dbReference type="InterPro" id="IPR011050">
    <property type="entry name" value="Pectin_lyase_fold/virulence"/>
</dbReference>
<dbReference type="InterPro" id="IPR000743">
    <property type="entry name" value="Glyco_hydro_28"/>
</dbReference>
<dbReference type="InterPro" id="IPR012334">
    <property type="entry name" value="Pectin_lyas_fold"/>
</dbReference>
<dbReference type="PROSITE" id="PS00502">
    <property type="entry name" value="POLYGALACTURONASE"/>
    <property type="match status" value="1"/>
</dbReference>
<comment type="similarity">
    <text evidence="1 5">Belongs to the glycosyl hydrolase 28 family.</text>
</comment>
<dbReference type="GO" id="GO:0004650">
    <property type="term" value="F:polygalacturonase activity"/>
    <property type="evidence" value="ECO:0007669"/>
    <property type="project" value="InterPro"/>
</dbReference>
<keyword evidence="2" id="KW-0677">Repeat</keyword>
<dbReference type="PANTHER" id="PTHR31339:SF9">
    <property type="entry name" value="PLASMIN AND FIBRONECTIN-BINDING PROTEIN A"/>
    <property type="match status" value="1"/>
</dbReference>
<feature type="domain" description="SLH" evidence="6">
    <location>
        <begin position="640"/>
        <end position="698"/>
    </location>
</feature>
<dbReference type="AlphaFoldDB" id="A0A174LHV7"/>
<proteinExistence type="inferred from homology"/>
<dbReference type="InterPro" id="IPR051801">
    <property type="entry name" value="GH28_Enzymes"/>
</dbReference>
<evidence type="ECO:0000259" key="6">
    <source>
        <dbReference type="PROSITE" id="PS51272"/>
    </source>
</evidence>
<evidence type="ECO:0000256" key="3">
    <source>
        <dbReference type="ARBA" id="ARBA00022801"/>
    </source>
</evidence>
<sequence length="698" mass="76710">MDKLQLRETILKQIERPDIPDREFPACLFGVVPDSGAVQTQALQQAIDAISREGGGRLMLPGGIIRTGALELKSRVELHLQDRESVLSFVNENPQLHYPVVFSHWEAAPCYNFSPLIYACDAHDIAVTGEGTLDGGADSGHWWNWHHQVEDAWSDDEPDLQLEDRKALRRMNMDGVPVEQRVFGPGHYLRPNFIQPIRCSRVLLQGFTLKNSPMWQLNPVMCRSLLVDGVTLYSHGANNDGCDPESCNGVHICNCRFDTGDDCISLKSGRDRDGRMANIPCENVLIENNEFADGHGGIALGSEMSGGIRRVLAVNNRFSSPNLTYALRLKTNARRGGRVEDIILADSVMDHVHGAAVHGTMLYEDGRNGSDLPVFHNITIENIIAHGGDYGIFLEAFDEVPVTGLTLRNIRIDGVVRPMRSMNWKEPVVDDVIINGKSFPRPGGVRILGVPVNGETVKAEARACGGDMDFMYSWQTATDGAAWKQAGQGEQFPVPGTADFIRVTVTDHKGNTETSHEYRVFPKGLSGSDWGYEWQRLYCRGMWEFPGAIPADAAITREQLAGMLLPLADPALRWGGEDGESCSEALRIAVGNGFLALERRPWPDGHASLLRPDGHVTRQEMATVAMQACGVNYRNASCTMPVCADAALVNNNYGTNVARALYFGFMSLEPDGCFKPRRPVTIGEAAGILNRVADFAGI</sequence>
<name>A0A174LHV7_9FIRM</name>
<dbReference type="InterPro" id="IPR001119">
    <property type="entry name" value="SLH_dom"/>
</dbReference>
<evidence type="ECO:0000256" key="5">
    <source>
        <dbReference type="RuleBase" id="RU361169"/>
    </source>
</evidence>
<evidence type="ECO:0000256" key="4">
    <source>
        <dbReference type="ARBA" id="ARBA00023295"/>
    </source>
</evidence>
<dbReference type="InterPro" id="IPR006626">
    <property type="entry name" value="PbH1"/>
</dbReference>
<reference evidence="7 8" key="1">
    <citation type="submission" date="2015-09" db="EMBL/GenBank/DDBJ databases">
        <authorList>
            <consortium name="Pathogen Informatics"/>
        </authorList>
    </citation>
    <scope>NUCLEOTIDE SEQUENCE [LARGE SCALE GENOMIC DNA]</scope>
    <source>
        <strain evidence="7 8">2789STDY5834865</strain>
    </source>
</reference>
<dbReference type="Proteomes" id="UP000095512">
    <property type="component" value="Unassembled WGS sequence"/>
</dbReference>
<dbReference type="SUPFAM" id="SSF51126">
    <property type="entry name" value="Pectin lyase-like"/>
    <property type="match status" value="1"/>
</dbReference>
<dbReference type="PROSITE" id="PS51272">
    <property type="entry name" value="SLH"/>
    <property type="match status" value="1"/>
</dbReference>
<dbReference type="Gene3D" id="2.160.20.10">
    <property type="entry name" value="Single-stranded right-handed beta-helix, Pectin lyase-like"/>
    <property type="match status" value="1"/>
</dbReference>